<keyword evidence="2" id="KW-0805">Transcription regulation</keyword>
<dbReference type="Proteomes" id="UP000236161">
    <property type="component" value="Unassembled WGS sequence"/>
</dbReference>
<dbReference type="STRING" id="1088818.A0A2I0APC9"/>
<keyword evidence="8" id="KW-1185">Reference proteome</keyword>
<dbReference type="SMART" id="SM01019">
    <property type="entry name" value="B3"/>
    <property type="match status" value="3"/>
</dbReference>
<dbReference type="Gene3D" id="2.40.330.10">
    <property type="entry name" value="DNA-binding pseudobarrel domain"/>
    <property type="match status" value="3"/>
</dbReference>
<dbReference type="InterPro" id="IPR050655">
    <property type="entry name" value="Plant_B3_domain"/>
</dbReference>
<dbReference type="PANTHER" id="PTHR31920">
    <property type="entry name" value="B3 DOMAIN-CONTAINING"/>
    <property type="match status" value="1"/>
</dbReference>
<evidence type="ECO:0000256" key="2">
    <source>
        <dbReference type="ARBA" id="ARBA00023015"/>
    </source>
</evidence>
<keyword evidence="4" id="KW-0804">Transcription</keyword>
<dbReference type="GO" id="GO:0003677">
    <property type="term" value="F:DNA binding"/>
    <property type="evidence" value="ECO:0007669"/>
    <property type="project" value="UniProtKB-KW"/>
</dbReference>
<organism evidence="7 8">
    <name type="scientific">Apostasia shenzhenica</name>
    <dbReference type="NCBI Taxonomy" id="1088818"/>
    <lineage>
        <taxon>Eukaryota</taxon>
        <taxon>Viridiplantae</taxon>
        <taxon>Streptophyta</taxon>
        <taxon>Embryophyta</taxon>
        <taxon>Tracheophyta</taxon>
        <taxon>Spermatophyta</taxon>
        <taxon>Magnoliopsida</taxon>
        <taxon>Liliopsida</taxon>
        <taxon>Asparagales</taxon>
        <taxon>Orchidaceae</taxon>
        <taxon>Apostasioideae</taxon>
        <taxon>Apostasia</taxon>
    </lineage>
</organism>
<evidence type="ECO:0000259" key="6">
    <source>
        <dbReference type="PROSITE" id="PS50863"/>
    </source>
</evidence>
<dbReference type="EMBL" id="KZ451968">
    <property type="protein sequence ID" value="PKA57384.1"/>
    <property type="molecule type" value="Genomic_DNA"/>
</dbReference>
<proteinExistence type="predicted"/>
<keyword evidence="5" id="KW-0539">Nucleus</keyword>
<dbReference type="PROSITE" id="PS50863">
    <property type="entry name" value="B3"/>
    <property type="match status" value="3"/>
</dbReference>
<dbReference type="CDD" id="cd10017">
    <property type="entry name" value="B3_DNA"/>
    <property type="match status" value="3"/>
</dbReference>
<comment type="subcellular location">
    <subcellularLocation>
        <location evidence="1">Nucleus</location>
    </subcellularLocation>
</comment>
<dbReference type="InterPro" id="IPR003340">
    <property type="entry name" value="B3_DNA-bd"/>
</dbReference>
<evidence type="ECO:0000256" key="3">
    <source>
        <dbReference type="ARBA" id="ARBA00023125"/>
    </source>
</evidence>
<feature type="domain" description="TF-B3" evidence="6">
    <location>
        <begin position="305"/>
        <end position="400"/>
    </location>
</feature>
<dbReference type="GO" id="GO:0005634">
    <property type="term" value="C:nucleus"/>
    <property type="evidence" value="ECO:0007669"/>
    <property type="project" value="UniProtKB-SubCell"/>
</dbReference>
<name>A0A2I0APC9_9ASPA</name>
<evidence type="ECO:0000256" key="5">
    <source>
        <dbReference type="ARBA" id="ARBA00023242"/>
    </source>
</evidence>
<evidence type="ECO:0000256" key="4">
    <source>
        <dbReference type="ARBA" id="ARBA00023163"/>
    </source>
</evidence>
<keyword evidence="3" id="KW-0238">DNA-binding</keyword>
<protein>
    <submittedName>
        <fullName evidence="7">B3 domain-containing protein</fullName>
    </submittedName>
</protein>
<feature type="domain" description="TF-B3" evidence="6">
    <location>
        <begin position="8"/>
        <end position="102"/>
    </location>
</feature>
<feature type="domain" description="TF-B3" evidence="6">
    <location>
        <begin position="173"/>
        <end position="267"/>
    </location>
</feature>
<evidence type="ECO:0000313" key="8">
    <source>
        <dbReference type="Proteomes" id="UP000236161"/>
    </source>
</evidence>
<evidence type="ECO:0000313" key="7">
    <source>
        <dbReference type="EMBL" id="PKA57384.1"/>
    </source>
</evidence>
<dbReference type="PANTHER" id="PTHR31920:SF132">
    <property type="entry name" value="TF-B3 DOMAIN-CONTAINING PROTEIN"/>
    <property type="match status" value="1"/>
</dbReference>
<dbReference type="AlphaFoldDB" id="A0A2I0APC9"/>
<accession>A0A2I0APC9</accession>
<gene>
    <name evidence="7" type="ORF">AXF42_Ash013571</name>
</gene>
<evidence type="ECO:0000256" key="1">
    <source>
        <dbReference type="ARBA" id="ARBA00004123"/>
    </source>
</evidence>
<dbReference type="InterPro" id="IPR015300">
    <property type="entry name" value="DNA-bd_pseudobarrel_sf"/>
</dbReference>
<reference evidence="7 8" key="1">
    <citation type="journal article" date="2017" name="Nature">
        <title>The Apostasia genome and the evolution of orchids.</title>
        <authorList>
            <person name="Zhang G.Q."/>
            <person name="Liu K.W."/>
            <person name="Li Z."/>
            <person name="Lohaus R."/>
            <person name="Hsiao Y.Y."/>
            <person name="Niu S.C."/>
            <person name="Wang J.Y."/>
            <person name="Lin Y.C."/>
            <person name="Xu Q."/>
            <person name="Chen L.J."/>
            <person name="Yoshida K."/>
            <person name="Fujiwara S."/>
            <person name="Wang Z.W."/>
            <person name="Zhang Y.Q."/>
            <person name="Mitsuda N."/>
            <person name="Wang M."/>
            <person name="Liu G.H."/>
            <person name="Pecoraro L."/>
            <person name="Huang H.X."/>
            <person name="Xiao X.J."/>
            <person name="Lin M."/>
            <person name="Wu X.Y."/>
            <person name="Wu W.L."/>
            <person name="Chen Y.Y."/>
            <person name="Chang S.B."/>
            <person name="Sakamoto S."/>
            <person name="Ohme-Takagi M."/>
            <person name="Yagi M."/>
            <person name="Zeng S.J."/>
            <person name="Shen C.Y."/>
            <person name="Yeh C.M."/>
            <person name="Luo Y.B."/>
            <person name="Tsai W.C."/>
            <person name="Van de Peer Y."/>
            <person name="Liu Z.J."/>
        </authorList>
    </citation>
    <scope>NUCLEOTIDE SEQUENCE [LARGE SCALE GENOMIC DNA]</scope>
    <source>
        <strain evidence="8">cv. Shenzhen</strain>
        <tissue evidence="7">Stem</tissue>
    </source>
</reference>
<sequence length="407" mass="47285">MEKPLWERDSFFKVMIGDFQRRLRIPPSFQNLLRRAVPVVDFMLRSRGGREWAVKLKRENGGLFFGEGWDGFVADLAIGLGEFLIFVYDGYLGFDVKIYGITGCEKEECTAIIKKEEILEDEVKGQSDKSINRLFQGRKRNREVVNGHVILEGNQVFNNKRALESARSFKSTRPFFIATCRSSRENYMTIPRSFEKECKLRKMNDIILQDSKWRTWPVRIADWRGRVALATGWAKFRDGNYLEEGDVCVFEFLQANYAIRVHIFRVKEYDVPDRRKIGNRKRHTRTYKRKVKSKGLEAEKSFRTVESFASVCIRSRKYNLNIPKYVLKENDATNIHETILYDACGRSFSVQISHRADGRLVLARGWSKFWNANNIQEGDICIFRHAGGIHEMTVQIHRAGLLAITAG</sequence>
<dbReference type="Pfam" id="PF02362">
    <property type="entry name" value="B3"/>
    <property type="match status" value="3"/>
</dbReference>
<dbReference type="OrthoDB" id="1666376at2759"/>
<dbReference type="SUPFAM" id="SSF101936">
    <property type="entry name" value="DNA-binding pseudobarrel domain"/>
    <property type="match status" value="3"/>
</dbReference>